<feature type="compositionally biased region" description="Polar residues" evidence="1">
    <location>
        <begin position="27"/>
        <end position="50"/>
    </location>
</feature>
<dbReference type="EMBL" id="CP119317">
    <property type="protein sequence ID" value="WEK55351.1"/>
    <property type="molecule type" value="Genomic_DNA"/>
</dbReference>
<keyword evidence="2" id="KW-1133">Transmembrane helix</keyword>
<evidence type="ECO:0000313" key="5">
    <source>
        <dbReference type="Proteomes" id="UP001178662"/>
    </source>
</evidence>
<reference evidence="4" key="1">
    <citation type="submission" date="2023-03" db="EMBL/GenBank/DDBJ databases">
        <title>Andean soil-derived lignocellulolytic bacterial consortium as a source of novel taxa and putative plastic-active enzymes.</title>
        <authorList>
            <person name="Diaz-Garcia L."/>
            <person name="Chuvochina M."/>
            <person name="Feuerriegel G."/>
            <person name="Bunk B."/>
            <person name="Sproer C."/>
            <person name="Streit W.R."/>
            <person name="Rodriguez L.M."/>
            <person name="Overmann J."/>
            <person name="Jimenez D.J."/>
        </authorList>
    </citation>
    <scope>NUCLEOTIDE SEQUENCE</scope>
    <source>
        <strain evidence="4">MAG 2441</strain>
    </source>
</reference>
<keyword evidence="2" id="KW-0812">Transmembrane</keyword>
<feature type="domain" description="SPOR" evidence="3">
    <location>
        <begin position="236"/>
        <end position="293"/>
    </location>
</feature>
<feature type="region of interest" description="Disordered" evidence="1">
    <location>
        <begin position="1"/>
        <end position="50"/>
    </location>
</feature>
<evidence type="ECO:0000256" key="1">
    <source>
        <dbReference type="SAM" id="MobiDB-lite"/>
    </source>
</evidence>
<dbReference type="InterPro" id="IPR036680">
    <property type="entry name" value="SPOR-like_sf"/>
</dbReference>
<dbReference type="SUPFAM" id="SSF110997">
    <property type="entry name" value="Sporulation related repeat"/>
    <property type="match status" value="1"/>
</dbReference>
<dbReference type="GO" id="GO:0042834">
    <property type="term" value="F:peptidoglycan binding"/>
    <property type="evidence" value="ECO:0007669"/>
    <property type="project" value="InterPro"/>
</dbReference>
<sequence length="432" mass="48137">MSQKARMTFRFEPPQPTHTPQPTNTTKLNPSTNVLEKSPTQLTSQPSMNQPPVVYQDEIQALEEMIRQSDSNKHTNVVLLHPKQQVVNQHNQAEFRQVIDLEQMTVDLQQSEKWIVPNSEPQSHEDASDWHIEDIESEVRSHRANDQPSWSRVMLTVTAAVATGALFGYLLLSIFTGEPMFPNRNSTIQDSQKQATNDQTSIEDNNATISALDPLDSSASAVSSLTTTLDLAEEPSYMLQYGVFSNEDSMKNAVAQLQEKGMSYAIDRSDGNRIYVGIASTRDEAELLSEQLSNVEVYIKPIDAPAVDQVVTQAGFADWIHSSASLSRLIIQFTLTNLQAVQPQTMSADTQKAFQQVTKEWDEQSTVIAQMSSPSKALASNYYQALLAASTALEQYNMKPTYSQLWAIQSALIEAQFANIKLRSSLQTESNT</sequence>
<dbReference type="Pfam" id="PF05036">
    <property type="entry name" value="SPOR"/>
    <property type="match status" value="1"/>
</dbReference>
<accession>A0AA95EYP0</accession>
<evidence type="ECO:0000256" key="2">
    <source>
        <dbReference type="SAM" id="Phobius"/>
    </source>
</evidence>
<evidence type="ECO:0000259" key="3">
    <source>
        <dbReference type="Pfam" id="PF05036"/>
    </source>
</evidence>
<keyword evidence="2" id="KW-0472">Membrane</keyword>
<proteinExistence type="predicted"/>
<gene>
    <name evidence="4" type="ORF">P0Y55_04645</name>
</gene>
<evidence type="ECO:0000313" key="4">
    <source>
        <dbReference type="EMBL" id="WEK55351.1"/>
    </source>
</evidence>
<dbReference type="Gene3D" id="3.30.70.1070">
    <property type="entry name" value="Sporulation related repeat"/>
    <property type="match status" value="1"/>
</dbReference>
<protein>
    <submittedName>
        <fullName evidence="4">SPOR domain-containing protein</fullName>
    </submittedName>
</protein>
<dbReference type="AlphaFoldDB" id="A0AA95EYP0"/>
<dbReference type="Proteomes" id="UP001178662">
    <property type="component" value="Chromosome"/>
</dbReference>
<feature type="transmembrane region" description="Helical" evidence="2">
    <location>
        <begin position="153"/>
        <end position="175"/>
    </location>
</feature>
<dbReference type="InterPro" id="IPR007730">
    <property type="entry name" value="SPOR-like_dom"/>
</dbReference>
<keyword evidence="5" id="KW-1185">Reference proteome</keyword>
<name>A0AA95EYP0_9BACL</name>
<organism evidence="4 5">
    <name type="scientific">Candidatus Cohnella colombiensis</name>
    <dbReference type="NCBI Taxonomy" id="3121368"/>
    <lineage>
        <taxon>Bacteria</taxon>
        <taxon>Bacillati</taxon>
        <taxon>Bacillota</taxon>
        <taxon>Bacilli</taxon>
        <taxon>Bacillales</taxon>
        <taxon>Paenibacillaceae</taxon>
        <taxon>Cohnella</taxon>
    </lineage>
</organism>